<dbReference type="EMBL" id="KV722376">
    <property type="protein sequence ID" value="OCH91967.1"/>
    <property type="molecule type" value="Genomic_DNA"/>
</dbReference>
<gene>
    <name evidence="3" type="ORF">OBBRIDRAFT_791718</name>
</gene>
<reference evidence="3 4" key="1">
    <citation type="submission" date="2016-07" db="EMBL/GenBank/DDBJ databases">
        <title>Draft genome of the white-rot fungus Obba rivulosa 3A-2.</title>
        <authorList>
            <consortium name="DOE Joint Genome Institute"/>
            <person name="Miettinen O."/>
            <person name="Riley R."/>
            <person name="Acob R."/>
            <person name="Barry K."/>
            <person name="Cullen D."/>
            <person name="De Vries R."/>
            <person name="Hainaut M."/>
            <person name="Hatakka A."/>
            <person name="Henrissat B."/>
            <person name="Hilden K."/>
            <person name="Kuo R."/>
            <person name="Labutti K."/>
            <person name="Lipzen A."/>
            <person name="Makela M.R."/>
            <person name="Sandor L."/>
            <person name="Spatafora J.W."/>
            <person name="Grigoriev I.V."/>
            <person name="Hibbett D.S."/>
        </authorList>
    </citation>
    <scope>NUCLEOTIDE SEQUENCE [LARGE SCALE GENOMIC DNA]</scope>
    <source>
        <strain evidence="3 4">3A-2</strain>
    </source>
</reference>
<dbReference type="InterPro" id="IPR020864">
    <property type="entry name" value="MACPF"/>
</dbReference>
<dbReference type="Pfam" id="PF01823">
    <property type="entry name" value="MACPF"/>
    <property type="match status" value="1"/>
</dbReference>
<name>A0A8E2B1I4_9APHY</name>
<feature type="domain" description="MACPF" evidence="2">
    <location>
        <begin position="16"/>
        <end position="341"/>
    </location>
</feature>
<evidence type="ECO:0000259" key="2">
    <source>
        <dbReference type="PROSITE" id="PS51412"/>
    </source>
</evidence>
<evidence type="ECO:0000313" key="3">
    <source>
        <dbReference type="EMBL" id="OCH91967.1"/>
    </source>
</evidence>
<accession>A0A8E2B1I4</accession>
<feature type="region of interest" description="Disordered" evidence="1">
    <location>
        <begin position="1"/>
        <end position="25"/>
    </location>
</feature>
<dbReference type="PROSITE" id="PS51412">
    <property type="entry name" value="MACPF_2"/>
    <property type="match status" value="1"/>
</dbReference>
<evidence type="ECO:0000256" key="1">
    <source>
        <dbReference type="SAM" id="MobiDB-lite"/>
    </source>
</evidence>
<dbReference type="AlphaFoldDB" id="A0A8E2B1I4"/>
<protein>
    <recommendedName>
        <fullName evidence="2">MACPF domain-containing protein</fullName>
    </recommendedName>
</protein>
<keyword evidence="4" id="KW-1185">Reference proteome</keyword>
<organism evidence="3 4">
    <name type="scientific">Obba rivulosa</name>
    <dbReference type="NCBI Taxonomy" id="1052685"/>
    <lineage>
        <taxon>Eukaryota</taxon>
        <taxon>Fungi</taxon>
        <taxon>Dikarya</taxon>
        <taxon>Basidiomycota</taxon>
        <taxon>Agaricomycotina</taxon>
        <taxon>Agaricomycetes</taxon>
        <taxon>Polyporales</taxon>
        <taxon>Gelatoporiaceae</taxon>
        <taxon>Obba</taxon>
    </lineage>
</organism>
<evidence type="ECO:0000313" key="4">
    <source>
        <dbReference type="Proteomes" id="UP000250043"/>
    </source>
</evidence>
<dbReference type="OrthoDB" id="4250793at2759"/>
<feature type="compositionally biased region" description="Basic residues" evidence="1">
    <location>
        <begin position="1"/>
        <end position="11"/>
    </location>
</feature>
<sequence length="482" mass="53126">MQNPTRRRGNIKVKGSPSPEQPPHTHLDATNIIGYSLDLTNITSQNIEGVISSMKTTFRVSELSNDVRSVDLYGKTYDVPQNITVSTDSAGTTSSLCTCKNGADLRAILTIDASFRARYSTFAGDASCSYPVCKSFRDDCQYVLYNMNTVCYTAELQVDSRTIHESCAASIRRLPVHFIPKDLQLFREFFRTFGSHVIVNTTHGSRFNSICWISSSDVRYRHNLSPSVLATLEGITSGEQLMASIEREETSRLRYASNLNESLFCQGGNAQRAASVNYNPGPYRTYSAWLSTASVSQKPISVGLDAIWTIASLSSDPTVCKRAQSLEDAFNFITSHPSICKTPARLNIMSDWAEFTLTTPGALLVVTEITGTRAATTMCKSNRIQWGAQGSCIFEQVEIQFAIYYDGSPINFYTGHGSIGSTDGESKGEITVTMGDKEYRNCDTVDDILNIKHFQNVPTSEVPEVQIPDNISAKLGHLGLQM</sequence>
<proteinExistence type="predicted"/>
<dbReference type="Proteomes" id="UP000250043">
    <property type="component" value="Unassembled WGS sequence"/>
</dbReference>